<organism evidence="2 3">
    <name type="scientific">Paractinoplanes aksuensis</name>
    <dbReference type="NCBI Taxonomy" id="2939490"/>
    <lineage>
        <taxon>Bacteria</taxon>
        <taxon>Bacillati</taxon>
        <taxon>Actinomycetota</taxon>
        <taxon>Actinomycetes</taxon>
        <taxon>Micromonosporales</taxon>
        <taxon>Micromonosporaceae</taxon>
        <taxon>Paractinoplanes</taxon>
    </lineage>
</organism>
<accession>A0ABT1E403</accession>
<evidence type="ECO:0000313" key="2">
    <source>
        <dbReference type="EMBL" id="MCO8276521.1"/>
    </source>
</evidence>
<gene>
    <name evidence="2" type="ORF">M1L60_38685</name>
</gene>
<dbReference type="InterPro" id="IPR025121">
    <property type="entry name" value="GTPase_HflX_N"/>
</dbReference>
<name>A0ABT1E403_9ACTN</name>
<sequence length="114" mass="12835">MDELAASVRTHGGRVVYQFVQRRGRSDRWNERPGGAARMSQPFSRRTLLTHGKIQEIAQICRTADIDAAVFTNALTPVQRTTLAKILNCLTLSVEDLTPNSQTAQRRKPKPRHP</sequence>
<evidence type="ECO:0000313" key="3">
    <source>
        <dbReference type="Proteomes" id="UP001523369"/>
    </source>
</evidence>
<dbReference type="EMBL" id="JAMYJR010000047">
    <property type="protein sequence ID" value="MCO8276521.1"/>
    <property type="molecule type" value="Genomic_DNA"/>
</dbReference>
<comment type="caution">
    <text evidence="2">The sequence shown here is derived from an EMBL/GenBank/DDBJ whole genome shotgun (WGS) entry which is preliminary data.</text>
</comment>
<reference evidence="2 3" key="1">
    <citation type="submission" date="2022-06" db="EMBL/GenBank/DDBJ databases">
        <title>New Species of the Genus Actinoplanes, ActinopZanes ferrugineus.</title>
        <authorList>
            <person name="Ding P."/>
        </authorList>
    </citation>
    <scope>NUCLEOTIDE SEQUENCE [LARGE SCALE GENOMIC DNA]</scope>
    <source>
        <strain evidence="2 3">TRM88003</strain>
    </source>
</reference>
<dbReference type="Pfam" id="PF13167">
    <property type="entry name" value="GTP-bdg_N"/>
    <property type="match status" value="1"/>
</dbReference>
<dbReference type="RefSeq" id="WP_253242543.1">
    <property type="nucleotide sequence ID" value="NZ_JAMYJR010000047.1"/>
</dbReference>
<proteinExistence type="predicted"/>
<dbReference type="Proteomes" id="UP001523369">
    <property type="component" value="Unassembled WGS sequence"/>
</dbReference>
<feature type="domain" description="GTPase HflX N-terminal" evidence="1">
    <location>
        <begin position="43"/>
        <end position="89"/>
    </location>
</feature>
<dbReference type="Gene3D" id="3.40.50.11060">
    <property type="entry name" value="GTPase HflX, N-terminal domain"/>
    <property type="match status" value="1"/>
</dbReference>
<evidence type="ECO:0000259" key="1">
    <source>
        <dbReference type="Pfam" id="PF13167"/>
    </source>
</evidence>
<keyword evidence="3" id="KW-1185">Reference proteome</keyword>
<dbReference type="InterPro" id="IPR042108">
    <property type="entry name" value="GTPase_HflX_N_sf"/>
</dbReference>
<protein>
    <recommendedName>
        <fullName evidence="1">GTPase HflX N-terminal domain-containing protein</fullName>
    </recommendedName>
</protein>